<dbReference type="NCBIfam" id="NF005559">
    <property type="entry name" value="PRK07231.1"/>
    <property type="match status" value="1"/>
</dbReference>
<evidence type="ECO:0000313" key="5">
    <source>
        <dbReference type="EMBL" id="JAT73041.1"/>
    </source>
</evidence>
<comment type="similarity">
    <text evidence="1">Belongs to the short-chain dehydrogenases/reductases (SDR) family.</text>
</comment>
<gene>
    <name evidence="7" type="ORF">APUTEX25_002793</name>
    <name evidence="6" type="ORF">F751_4696</name>
    <name evidence="5" type="ORF">g.6799</name>
</gene>
<evidence type="ECO:0000313" key="8">
    <source>
        <dbReference type="Proteomes" id="UP000028924"/>
    </source>
</evidence>
<evidence type="ECO:0000256" key="1">
    <source>
        <dbReference type="ARBA" id="ARBA00006484"/>
    </source>
</evidence>
<dbReference type="KEGG" id="apro:F751_4696"/>
<evidence type="ECO:0000313" key="9">
    <source>
        <dbReference type="Proteomes" id="UP000279271"/>
    </source>
</evidence>
<feature type="domain" description="Ketoreductase" evidence="4">
    <location>
        <begin position="7"/>
        <end position="187"/>
    </location>
</feature>
<dbReference type="Proteomes" id="UP000279271">
    <property type="component" value="Unassembled WGS sequence"/>
</dbReference>
<dbReference type="InterPro" id="IPR057326">
    <property type="entry name" value="KR_dom"/>
</dbReference>
<name>A0A087SKE9_AUXPR</name>
<dbReference type="Pfam" id="PF13561">
    <property type="entry name" value="adh_short_C2"/>
    <property type="match status" value="1"/>
</dbReference>
<evidence type="ECO:0000313" key="6">
    <source>
        <dbReference type="EMBL" id="KFM26203.1"/>
    </source>
</evidence>
<keyword evidence="3" id="KW-0520">NAD</keyword>
<reference evidence="6 8" key="1">
    <citation type="journal article" date="2014" name="BMC Genomics">
        <title>Oil accumulation mechanisms of the oleaginous microalga Chlorella protothecoides revealed through its genome, transcriptomes, and proteomes.</title>
        <authorList>
            <person name="Gao C."/>
            <person name="Wang Y."/>
            <person name="Shen Y."/>
            <person name="Yan D."/>
            <person name="He X."/>
            <person name="Dai J."/>
            <person name="Wu Q."/>
        </authorList>
    </citation>
    <scope>NUCLEOTIDE SEQUENCE [LARGE SCALE GENOMIC DNA]</scope>
    <source>
        <strain evidence="6 8">0710</strain>
    </source>
</reference>
<dbReference type="InterPro" id="IPR020904">
    <property type="entry name" value="Sc_DH/Rdtase_CS"/>
</dbReference>
<dbReference type="OrthoDB" id="294295at2759"/>
<dbReference type="EMBL" id="KL662127">
    <property type="protein sequence ID" value="KFM26203.1"/>
    <property type="molecule type" value="Genomic_DNA"/>
</dbReference>
<keyword evidence="8" id="KW-1185">Reference proteome</keyword>
<organism evidence="6 8">
    <name type="scientific">Auxenochlorella protothecoides</name>
    <name type="common">Green microalga</name>
    <name type="synonym">Chlorella protothecoides</name>
    <dbReference type="NCBI Taxonomy" id="3075"/>
    <lineage>
        <taxon>Eukaryota</taxon>
        <taxon>Viridiplantae</taxon>
        <taxon>Chlorophyta</taxon>
        <taxon>core chlorophytes</taxon>
        <taxon>Trebouxiophyceae</taxon>
        <taxon>Chlorellales</taxon>
        <taxon>Chlorellaceae</taxon>
        <taxon>Auxenochlorella</taxon>
    </lineage>
</organism>
<dbReference type="FunFam" id="3.40.50.720:FF:000084">
    <property type="entry name" value="Short-chain dehydrogenase reductase"/>
    <property type="match status" value="1"/>
</dbReference>
<reference evidence="7" key="4">
    <citation type="submission" date="2018-10" db="EMBL/GenBank/DDBJ databases">
        <authorList>
            <person name="Hovde B."/>
            <person name="Zhang X."/>
        </authorList>
    </citation>
    <scope>NUCLEOTIDE SEQUENCE [LARGE SCALE GENOMIC DNA]</scope>
    <source>
        <strain evidence="7">UTEX 25</strain>
    </source>
</reference>
<dbReference type="GO" id="GO:0016491">
    <property type="term" value="F:oxidoreductase activity"/>
    <property type="evidence" value="ECO:0007669"/>
    <property type="project" value="UniProtKB-KW"/>
</dbReference>
<dbReference type="GeneID" id="23616087"/>
<reference evidence="5" key="2">
    <citation type="submission" date="2015-08" db="EMBL/GenBank/DDBJ databases">
        <authorList>
            <person name="Babu N.S."/>
            <person name="Beckwith C.J."/>
            <person name="Beseler K.G."/>
            <person name="Brison A."/>
            <person name="Carone J.V."/>
            <person name="Caskin T.P."/>
            <person name="Diamond M."/>
            <person name="Durham M.E."/>
            <person name="Foxe J.M."/>
            <person name="Go M."/>
            <person name="Henderson B.A."/>
            <person name="Jones I.B."/>
            <person name="McGettigan J.A."/>
            <person name="Micheletti S.J."/>
            <person name="Nasrallah M.E."/>
            <person name="Ortiz D."/>
            <person name="Piller C.R."/>
            <person name="Privatt S.R."/>
            <person name="Schneider S.L."/>
            <person name="Sharp S."/>
            <person name="Smith T.C."/>
            <person name="Stanton J.D."/>
            <person name="Ullery H.E."/>
            <person name="Wilson R.J."/>
            <person name="Serrano M.G."/>
            <person name="Buck G."/>
            <person name="Lee V."/>
            <person name="Wang Y."/>
            <person name="Carvalho R."/>
            <person name="Voegtly L."/>
            <person name="Shi R."/>
            <person name="Duckworth R."/>
            <person name="Johnson A."/>
            <person name="Loviza R."/>
            <person name="Walstead R."/>
            <person name="Shah Z."/>
            <person name="Kiflezghi M."/>
            <person name="Wade K."/>
            <person name="Ball S.L."/>
            <person name="Bradley K.W."/>
            <person name="Asai D.J."/>
            <person name="Bowman C.A."/>
            <person name="Russell D.A."/>
            <person name="Pope W.H."/>
            <person name="Jacobs-Sera D."/>
            <person name="Hendrix R.W."/>
            <person name="Hatfull G.F."/>
        </authorList>
    </citation>
    <scope>NUCLEOTIDE SEQUENCE</scope>
</reference>
<dbReference type="SUPFAM" id="SSF51735">
    <property type="entry name" value="NAD(P)-binding Rossmann-fold domains"/>
    <property type="match status" value="1"/>
</dbReference>
<protein>
    <submittedName>
        <fullName evidence="6">Gluconate 5-dehydrogenase</fullName>
    </submittedName>
</protein>
<dbReference type="EMBL" id="GDKF01005581">
    <property type="protein sequence ID" value="JAT73041.1"/>
    <property type="molecule type" value="Transcribed_RNA"/>
</dbReference>
<dbReference type="PRINTS" id="PR00080">
    <property type="entry name" value="SDRFAMILY"/>
</dbReference>
<proteinExistence type="inferred from homology"/>
<dbReference type="PROSITE" id="PS00061">
    <property type="entry name" value="ADH_SHORT"/>
    <property type="match status" value="1"/>
</dbReference>
<evidence type="ECO:0000313" key="7">
    <source>
        <dbReference type="EMBL" id="RMZ56704.1"/>
    </source>
</evidence>
<reference evidence="9" key="3">
    <citation type="journal article" date="2018" name="Algal Res.">
        <title>Characterization of plant carbon substrate utilization by Auxenochlorella protothecoides.</title>
        <authorList>
            <person name="Vogler B.W."/>
            <person name="Starkenburg S.R."/>
            <person name="Sudasinghe N."/>
            <person name="Schambach J.Y."/>
            <person name="Rollin J.A."/>
            <person name="Pattathil S."/>
            <person name="Barry A.N."/>
        </authorList>
    </citation>
    <scope>NUCLEOTIDE SEQUENCE [LARGE SCALE GENOMIC DNA]</scope>
    <source>
        <strain evidence="9">UTEX 25</strain>
    </source>
</reference>
<evidence type="ECO:0000256" key="3">
    <source>
        <dbReference type="ARBA" id="ARBA00023027"/>
    </source>
</evidence>
<evidence type="ECO:0000256" key="2">
    <source>
        <dbReference type="ARBA" id="ARBA00023002"/>
    </source>
</evidence>
<dbReference type="AlphaFoldDB" id="A0A087SKE9"/>
<dbReference type="eggNOG" id="KOG0725">
    <property type="taxonomic scope" value="Eukaryota"/>
</dbReference>
<dbReference type="STRING" id="3075.A0A087SKE9"/>
<dbReference type="EMBL" id="QOKY01000135">
    <property type="protein sequence ID" value="RMZ56704.1"/>
    <property type="molecule type" value="Genomic_DNA"/>
</dbReference>
<dbReference type="PANTHER" id="PTHR24321:SF8">
    <property type="entry name" value="ESTRADIOL 17-BETA-DEHYDROGENASE 8-RELATED"/>
    <property type="match status" value="1"/>
</dbReference>
<dbReference type="SMART" id="SM00822">
    <property type="entry name" value="PKS_KR"/>
    <property type="match status" value="1"/>
</dbReference>
<dbReference type="InterPro" id="IPR002347">
    <property type="entry name" value="SDR_fam"/>
</dbReference>
<dbReference type="Gene3D" id="3.40.50.720">
    <property type="entry name" value="NAD(P)-binding Rossmann-like Domain"/>
    <property type="match status" value="1"/>
</dbReference>
<keyword evidence="2" id="KW-0560">Oxidoreductase</keyword>
<reference evidence="7" key="5">
    <citation type="submission" date="2018-11" db="EMBL/GenBank/DDBJ databases">
        <title>Characterization of plant carbon substrate utilization by Auxenochlorella protothecoides.</title>
        <authorList>
            <person name="Vogler B.W."/>
            <person name="Starkenburg S.R."/>
            <person name="Sudasinghe N."/>
            <person name="Schambach J.Y."/>
            <person name="Rollin J.A."/>
            <person name="Pattathil S."/>
            <person name="Barry A.N."/>
        </authorList>
    </citation>
    <scope>NUCLEOTIDE SEQUENCE [LARGE SCALE GENOMIC DNA]</scope>
    <source>
        <strain evidence="7">UTEX 25</strain>
    </source>
</reference>
<dbReference type="PANTHER" id="PTHR24321">
    <property type="entry name" value="DEHYDROGENASES, SHORT CHAIN"/>
    <property type="match status" value="1"/>
</dbReference>
<evidence type="ECO:0000259" key="4">
    <source>
        <dbReference type="SMART" id="SM00822"/>
    </source>
</evidence>
<accession>A0A087SKE9</accession>
<dbReference type="RefSeq" id="XP_011399099.1">
    <property type="nucleotide sequence ID" value="XM_011400797.1"/>
</dbReference>
<dbReference type="InterPro" id="IPR036291">
    <property type="entry name" value="NAD(P)-bd_dom_sf"/>
</dbReference>
<dbReference type="PRINTS" id="PR00081">
    <property type="entry name" value="GDHRDH"/>
</dbReference>
<dbReference type="Proteomes" id="UP000028924">
    <property type="component" value="Unassembled WGS sequence"/>
</dbReference>
<sequence length="265" mass="27218">MSGLVGRVAFITGGAKGIGLACAQALGRGGARVVIADVSADDLKSAERDLGAEGIECASAVCDVGDRTQVEAAVDFTVKTFGKLDVAVANAGIVRAADFLDLTDADWDAVIRVNLTGVFLTGQVAARQMKAQGHGGSIVNISSVNGVMAIPTIANYNASKGGVNNLTRAMALSLAPHAIRVNAVGPGSIMTDVLRQVVADKAAMAKVLSRTPMLRAGDPIEIGNVVKFFASDDSSYITGQILYADGGRMALNYTVPVPEEALEGL</sequence>